<organism evidence="1 2">
    <name type="scientific">Spodoptera cosmioides nucleopolyhedrovirus</name>
    <dbReference type="NCBI Taxonomy" id="2605774"/>
    <lineage>
        <taxon>Viruses</taxon>
        <taxon>Viruses incertae sedis</taxon>
        <taxon>Naldaviricetes</taxon>
        <taxon>Lefavirales</taxon>
        <taxon>Baculoviridae</taxon>
        <taxon>Alphabaculovirus</taxon>
        <taxon>Alphabaculovirus spocosmioidis</taxon>
    </lineage>
</organism>
<name>A0A6B7KGS4_9ABAC</name>
<sequence length="76" mass="9031">MRVKIFLNFNETSDVFREAKLLKFFKTISASTNPIVFSTKLHLSLLVVLFQRKILCSLYFNETSISFEERLCVWDY</sequence>
<dbReference type="Proteomes" id="UP001223634">
    <property type="component" value="Segment"/>
</dbReference>
<evidence type="ECO:0000313" key="2">
    <source>
        <dbReference type="Proteomes" id="UP001223634"/>
    </source>
</evidence>
<proteinExistence type="predicted"/>
<reference evidence="1 2" key="1">
    <citation type="submission" date="2019-01" db="EMBL/GenBank/DDBJ databases">
        <title>The Spodoptera cosmioides nucleopolyhedrovirus (SpcoNPV) is a novel virus isolated from the polyphagous black armyworm, Spodoptera cosmioides (Walker) (Lepidoptera: Noctuidae).</title>
        <authorList>
            <person name="Santos E.R."/>
            <person name="Oliveira L.B."/>
            <person name="Silva L.A."/>
            <person name="Sosa-Gomez D.R."/>
            <person name="Ribeiro B.M."/>
            <person name="Ardisson-Araujo D.M.P."/>
        </authorList>
    </citation>
    <scope>NUCLEOTIDE SEQUENCE [LARGE SCALE GENOMIC DNA]</scope>
    <source>
        <strain evidence="1">VPN72</strain>
    </source>
</reference>
<protein>
    <submittedName>
        <fullName evidence="1">Uncharacterized protein</fullName>
    </submittedName>
</protein>
<dbReference type="EMBL" id="MK419955">
    <property type="protein sequence ID" value="QEI03537.1"/>
    <property type="molecule type" value="Genomic_DNA"/>
</dbReference>
<keyword evidence="2" id="KW-1185">Reference proteome</keyword>
<accession>A0A6B7KGS4</accession>
<evidence type="ECO:0000313" key="1">
    <source>
        <dbReference type="EMBL" id="QEI03537.1"/>
    </source>
</evidence>